<dbReference type="EMBL" id="BGZK01000306">
    <property type="protein sequence ID" value="GBP35641.1"/>
    <property type="molecule type" value="Genomic_DNA"/>
</dbReference>
<evidence type="ECO:0000256" key="4">
    <source>
        <dbReference type="SAM" id="MobiDB-lite"/>
    </source>
</evidence>
<protein>
    <recommendedName>
        <fullName evidence="1">inositol-polyphosphate 5-phosphatase</fullName>
        <ecNumber evidence="1">3.1.3.56</ecNumber>
    </recommendedName>
</protein>
<sequence>MWKQRLALLKDDHFIKRIVNCNEKLVDANNSNTHLSTTLFALNTISAKGISKLLQSRSCGGKRSLFRDTIQAIDNAYPARPCRRFRIAREKITEDLKAYRVQNSTNVDSTRLQYRSEDDRLMLTIGKKEFAHSDHQKIFREAWLQRFDRELDALRPHLYEFPVKFPPSYPFEENIELPTHYMKTRCPSWCDRVLLSQSARLLVQHQDPCRPTGEGRHLHSSRGLVSFDRKSVADSPDSSGRASSSDSSPARSSSPAQNHQSPVKHLEKKGSVADFDALSVPGINVSRKSIADPTSVQQAINARIPEVESSLLRRKLVRNQSEGSPKLGENYSTELRRLVDAPAHRKRVEYGVIGESTCMGDHKPIYLRVMLQCDRGTVYCSCCQSALPCAVCASHLPSSRKLPLLRHPTDPDLFAGKHKLTKPPTGSYPDKMLPEDHRLLKRTRTGSLNETILRIPDVEITSADYSSYDGIFVNEVDATLLTARACVDPYTPESIDSHTPNAEDASTGSDDNEIADIMSKPVDPIRNKLTRDKSVSPTQLKSRLDMLLNSKKKSSSKEIIPELNRLNSRQSCKSGASKGPGLCCFALKCYGFCRVAQGRRHADAIGA</sequence>
<feature type="compositionally biased region" description="Basic and acidic residues" evidence="4">
    <location>
        <begin position="523"/>
        <end position="534"/>
    </location>
</feature>
<feature type="region of interest" description="Disordered" evidence="4">
    <location>
        <begin position="413"/>
        <end position="433"/>
    </location>
</feature>
<dbReference type="InterPro" id="IPR036691">
    <property type="entry name" value="Endo/exonu/phosph_ase_sf"/>
</dbReference>
<dbReference type="GO" id="GO:0004445">
    <property type="term" value="F:inositol-polyphosphate 5-phosphatase activity"/>
    <property type="evidence" value="ECO:0007669"/>
    <property type="project" value="UniProtKB-EC"/>
</dbReference>
<feature type="region of interest" description="Disordered" evidence="4">
    <location>
        <begin position="208"/>
        <end position="270"/>
    </location>
</feature>
<comment type="similarity">
    <text evidence="3">Belongs to the inositol 1,4,5-trisphosphate 5-phosphatase type I family.</text>
</comment>
<name>A0A4C1VA41_EUMVA</name>
<evidence type="ECO:0000256" key="2">
    <source>
        <dbReference type="ARBA" id="ARBA00022801"/>
    </source>
</evidence>
<evidence type="ECO:0000256" key="1">
    <source>
        <dbReference type="ARBA" id="ARBA00012997"/>
    </source>
</evidence>
<feature type="region of interest" description="Disordered" evidence="4">
    <location>
        <begin position="491"/>
        <end position="537"/>
    </location>
</feature>
<evidence type="ECO:0000256" key="3">
    <source>
        <dbReference type="ARBA" id="ARBA00023599"/>
    </source>
</evidence>
<evidence type="ECO:0000259" key="5">
    <source>
        <dbReference type="Pfam" id="PF22669"/>
    </source>
</evidence>
<dbReference type="GO" id="GO:0046856">
    <property type="term" value="P:phosphatidylinositol dephosphorylation"/>
    <property type="evidence" value="ECO:0007669"/>
    <property type="project" value="InterPro"/>
</dbReference>
<dbReference type="SUPFAM" id="SSF56219">
    <property type="entry name" value="DNase I-like"/>
    <property type="match status" value="1"/>
</dbReference>
<feature type="domain" description="Inositol polyphosphate-related phosphatase" evidence="5">
    <location>
        <begin position="112"/>
        <end position="199"/>
    </location>
</feature>
<keyword evidence="2" id="KW-0378">Hydrolase</keyword>
<dbReference type="OrthoDB" id="5780965at2759"/>
<reference evidence="6 7" key="1">
    <citation type="journal article" date="2019" name="Commun. Biol.">
        <title>The bagworm genome reveals a unique fibroin gene that provides high tensile strength.</title>
        <authorList>
            <person name="Kono N."/>
            <person name="Nakamura H."/>
            <person name="Ohtoshi R."/>
            <person name="Tomita M."/>
            <person name="Numata K."/>
            <person name="Arakawa K."/>
        </authorList>
    </citation>
    <scope>NUCLEOTIDE SEQUENCE [LARGE SCALE GENOMIC DNA]</scope>
</reference>
<accession>A0A4C1VA41</accession>
<dbReference type="InterPro" id="IPR039737">
    <property type="entry name" value="INPP5A"/>
</dbReference>
<comment type="caution">
    <text evidence="6">The sequence shown here is derived from an EMBL/GenBank/DDBJ whole genome shotgun (WGS) entry which is preliminary data.</text>
</comment>
<dbReference type="PANTHER" id="PTHR12997">
    <property type="entry name" value="TYPE I INOSITOL-1,4,5-TRISPHOSPHATE 5-PHOSPHATASE"/>
    <property type="match status" value="1"/>
</dbReference>
<dbReference type="Proteomes" id="UP000299102">
    <property type="component" value="Unassembled WGS sequence"/>
</dbReference>
<dbReference type="EC" id="3.1.3.56" evidence="1"/>
<keyword evidence="7" id="KW-1185">Reference proteome</keyword>
<evidence type="ECO:0000313" key="7">
    <source>
        <dbReference type="Proteomes" id="UP000299102"/>
    </source>
</evidence>
<dbReference type="Gene3D" id="3.60.10.10">
    <property type="entry name" value="Endonuclease/exonuclease/phosphatase"/>
    <property type="match status" value="1"/>
</dbReference>
<proteinExistence type="inferred from homology"/>
<dbReference type="Pfam" id="PF22669">
    <property type="entry name" value="Exo_endo_phos2"/>
    <property type="match status" value="1"/>
</dbReference>
<organism evidence="6 7">
    <name type="scientific">Eumeta variegata</name>
    <name type="common">Bagworm moth</name>
    <name type="synonym">Eumeta japonica</name>
    <dbReference type="NCBI Taxonomy" id="151549"/>
    <lineage>
        <taxon>Eukaryota</taxon>
        <taxon>Metazoa</taxon>
        <taxon>Ecdysozoa</taxon>
        <taxon>Arthropoda</taxon>
        <taxon>Hexapoda</taxon>
        <taxon>Insecta</taxon>
        <taxon>Pterygota</taxon>
        <taxon>Neoptera</taxon>
        <taxon>Endopterygota</taxon>
        <taxon>Lepidoptera</taxon>
        <taxon>Glossata</taxon>
        <taxon>Ditrysia</taxon>
        <taxon>Tineoidea</taxon>
        <taxon>Psychidae</taxon>
        <taxon>Oiketicinae</taxon>
        <taxon>Eumeta</taxon>
    </lineage>
</organism>
<dbReference type="PANTHER" id="PTHR12997:SF2">
    <property type="entry name" value="INOSITOL POLYPHOSPHATE-5-PHOSPHATASE A"/>
    <property type="match status" value="1"/>
</dbReference>
<dbReference type="InterPro" id="IPR000300">
    <property type="entry name" value="IPPc"/>
</dbReference>
<feature type="compositionally biased region" description="Polar residues" evidence="4">
    <location>
        <begin position="497"/>
        <end position="509"/>
    </location>
</feature>
<dbReference type="STRING" id="151549.A0A4C1VA41"/>
<feature type="compositionally biased region" description="Low complexity" evidence="4">
    <location>
        <begin position="233"/>
        <end position="256"/>
    </location>
</feature>
<gene>
    <name evidence="6" type="primary">INPP5A</name>
    <name evidence="6" type="ORF">EVAR_33844_1</name>
</gene>
<dbReference type="AlphaFoldDB" id="A0A4C1VA41"/>
<evidence type="ECO:0000313" key="6">
    <source>
        <dbReference type="EMBL" id="GBP35641.1"/>
    </source>
</evidence>